<dbReference type="PANTHER" id="PTHR34145:SF35">
    <property type="entry name" value="F-BOX DOMAIN-CONTAINING PROTEIN"/>
    <property type="match status" value="1"/>
</dbReference>
<dbReference type="Gene3D" id="3.80.10.10">
    <property type="entry name" value="Ribonuclease Inhibitor"/>
    <property type="match status" value="1"/>
</dbReference>
<proteinExistence type="predicted"/>
<dbReference type="Proteomes" id="UP000008810">
    <property type="component" value="Chromosome 1"/>
</dbReference>
<reference evidence="4" key="2">
    <citation type="submission" date="2017-06" db="EMBL/GenBank/DDBJ databases">
        <title>WGS assembly of Brachypodium distachyon.</title>
        <authorList>
            <consortium name="The International Brachypodium Initiative"/>
            <person name="Lucas S."/>
            <person name="Harmon-Smith M."/>
            <person name="Lail K."/>
            <person name="Tice H."/>
            <person name="Grimwood J."/>
            <person name="Bruce D."/>
            <person name="Barry K."/>
            <person name="Shu S."/>
            <person name="Lindquist E."/>
            <person name="Wang M."/>
            <person name="Pitluck S."/>
            <person name="Vogel J.P."/>
            <person name="Garvin D.F."/>
            <person name="Mockler T.C."/>
            <person name="Schmutz J."/>
            <person name="Rokhsar D."/>
            <person name="Bevan M.W."/>
        </authorList>
    </citation>
    <scope>NUCLEOTIDE SEQUENCE</scope>
    <source>
        <strain evidence="4">Bd21</strain>
    </source>
</reference>
<reference evidence="5" key="3">
    <citation type="submission" date="2018-08" db="UniProtKB">
        <authorList>
            <consortium name="EnsemblPlants"/>
        </authorList>
    </citation>
    <scope>IDENTIFICATION</scope>
    <source>
        <strain evidence="5">cv. Bd21</strain>
    </source>
</reference>
<evidence type="ECO:0000256" key="1">
    <source>
        <dbReference type="SAM" id="MobiDB-lite"/>
    </source>
</evidence>
<keyword evidence="6" id="KW-1185">Reference proteome</keyword>
<accession>A0A0Q3L0R8</accession>
<dbReference type="InterPro" id="IPR055357">
    <property type="entry name" value="LRR_At1g61320_AtMIF1"/>
</dbReference>
<dbReference type="OrthoDB" id="617794at2759"/>
<evidence type="ECO:0000313" key="4">
    <source>
        <dbReference type="EMBL" id="KQK16921.1"/>
    </source>
</evidence>
<evidence type="ECO:0000313" key="5">
    <source>
        <dbReference type="EnsemblPlants" id="KQK16921"/>
    </source>
</evidence>
<evidence type="ECO:0000313" key="6">
    <source>
        <dbReference type="Proteomes" id="UP000008810"/>
    </source>
</evidence>
<dbReference type="Pfam" id="PF00646">
    <property type="entry name" value="F-box"/>
    <property type="match status" value="1"/>
</dbReference>
<organism evidence="4">
    <name type="scientific">Brachypodium distachyon</name>
    <name type="common">Purple false brome</name>
    <name type="synonym">Trachynia distachya</name>
    <dbReference type="NCBI Taxonomy" id="15368"/>
    <lineage>
        <taxon>Eukaryota</taxon>
        <taxon>Viridiplantae</taxon>
        <taxon>Streptophyta</taxon>
        <taxon>Embryophyta</taxon>
        <taxon>Tracheophyta</taxon>
        <taxon>Spermatophyta</taxon>
        <taxon>Magnoliopsida</taxon>
        <taxon>Liliopsida</taxon>
        <taxon>Poales</taxon>
        <taxon>Poaceae</taxon>
        <taxon>BOP clade</taxon>
        <taxon>Pooideae</taxon>
        <taxon>Stipodae</taxon>
        <taxon>Brachypodieae</taxon>
        <taxon>Brachypodium</taxon>
    </lineage>
</organism>
<dbReference type="GeneID" id="100828649"/>
<dbReference type="ExpressionAtlas" id="A0A0Q3L0R8">
    <property type="expression patterns" value="baseline"/>
</dbReference>
<dbReference type="Gramene" id="KQK16921">
    <property type="protein sequence ID" value="KQK16921"/>
    <property type="gene ID" value="BRADI_1g31430v3"/>
</dbReference>
<feature type="domain" description="F-box" evidence="2">
    <location>
        <begin position="71"/>
        <end position="105"/>
    </location>
</feature>
<dbReference type="EnsemblPlants" id="KQK16921">
    <property type="protein sequence ID" value="KQK16921"/>
    <property type="gene ID" value="BRADI_1g31430v3"/>
</dbReference>
<sequence>MSSPPSAAAPASPSPATSSHPPPSGSDGPPVHSKIAPDYGLISVPTRMRSHHHRQENSSPGGKRTRFPGPELPEDIWCHIHSLMPMRDAAHAACVSRAFLRSWRCHPNLVFDRKTLGCRFRTVWDFESKVDDIVKKHSGIGVKTFSLEWHYGINAKACSYLDSWLQMANAPGIEELTLNTYSIYSRGTEYNFPCSLLSDDGRGSSIRYLRLAGCSFRPTVELGCSLRSLTTLNLCDVRITRDQLGCLLSGCAALERLELRRCSEITSLKIPSLLKHLSHLQVFGCRRLRMIENEAPNICSFLFWGLQVQLCLGQLLQLKDLELCCTSTTTVCYARQELPSVAPNLETLTIRSYHQMVSTAMLPSRLLHLKYLSIYLSGDYDYFSLVSFLDASPSLETFILNVPSWEDLAEDSVYREPLHLRRMPAYHHDKLRTVKISRFFHAKSLVELTRHILENAPSLESLTLDTTHGVLWCSTSKFGACYPLRTPLEPHKAALAIRTYIEEKVPSTVVFNVVEPCSRCHAI</sequence>
<dbReference type="InterPro" id="IPR053772">
    <property type="entry name" value="At1g61320/At1g61330-like"/>
</dbReference>
<protein>
    <recommendedName>
        <fullName evidence="7">F-box domain-containing protein</fullName>
    </recommendedName>
</protein>
<dbReference type="SUPFAM" id="SSF81383">
    <property type="entry name" value="F-box domain"/>
    <property type="match status" value="1"/>
</dbReference>
<evidence type="ECO:0000259" key="2">
    <source>
        <dbReference type="Pfam" id="PF00646"/>
    </source>
</evidence>
<dbReference type="InterPro" id="IPR001810">
    <property type="entry name" value="F-box_dom"/>
</dbReference>
<feature type="compositionally biased region" description="Low complexity" evidence="1">
    <location>
        <begin position="1"/>
        <end position="33"/>
    </location>
</feature>
<dbReference type="InterPro" id="IPR032675">
    <property type="entry name" value="LRR_dom_sf"/>
</dbReference>
<dbReference type="AlphaFoldDB" id="A0A0Q3L0R8"/>
<name>A0A0Q3L0R8_BRADI</name>
<dbReference type="FunCoup" id="A0A0Q3L0R8">
    <property type="interactions" value="86"/>
</dbReference>
<dbReference type="KEGG" id="bdi:100828649"/>
<reference evidence="4 5" key="1">
    <citation type="journal article" date="2010" name="Nature">
        <title>Genome sequencing and analysis of the model grass Brachypodium distachyon.</title>
        <authorList>
            <consortium name="International Brachypodium Initiative"/>
        </authorList>
    </citation>
    <scope>NUCLEOTIDE SEQUENCE [LARGE SCALE GENOMIC DNA]</scope>
    <source>
        <strain evidence="4 5">Bd21</strain>
    </source>
</reference>
<dbReference type="EMBL" id="CM000880">
    <property type="protein sequence ID" value="KQK16921.1"/>
    <property type="molecule type" value="Genomic_DNA"/>
</dbReference>
<dbReference type="PANTHER" id="PTHR34145">
    <property type="entry name" value="OS02G0105600 PROTEIN"/>
    <property type="match status" value="1"/>
</dbReference>
<feature type="region of interest" description="Disordered" evidence="1">
    <location>
        <begin position="1"/>
        <end position="68"/>
    </location>
</feature>
<dbReference type="InterPro" id="IPR036047">
    <property type="entry name" value="F-box-like_dom_sf"/>
</dbReference>
<feature type="domain" description="At1g61320/AtMIF1 LRR" evidence="3">
    <location>
        <begin position="133"/>
        <end position="518"/>
    </location>
</feature>
<gene>
    <name evidence="5" type="primary">LOC100828649</name>
    <name evidence="4" type="ORF">BRADI_1g31430v3</name>
</gene>
<evidence type="ECO:0008006" key="7">
    <source>
        <dbReference type="Google" id="ProtNLM"/>
    </source>
</evidence>
<dbReference type="Pfam" id="PF23622">
    <property type="entry name" value="LRR_At1g61320_AtMIF1"/>
    <property type="match status" value="1"/>
</dbReference>
<evidence type="ECO:0000259" key="3">
    <source>
        <dbReference type="Pfam" id="PF23622"/>
    </source>
</evidence>
<dbReference type="RefSeq" id="XP_003560397.2">
    <property type="nucleotide sequence ID" value="XM_003560349.4"/>
</dbReference>
<dbReference type="SUPFAM" id="SSF52058">
    <property type="entry name" value="L domain-like"/>
    <property type="match status" value="1"/>
</dbReference>